<name>A0ABQ0TKL6_9BACL</name>
<sequence>MFIVFENVPKLVKAPILRGDLLATGPVCPFLGKQTSYRKQVPVLLAYF</sequence>
<protein>
    <recommendedName>
        <fullName evidence="3">DNA (cytosine-5-)-methyltransferase</fullName>
    </recommendedName>
</protein>
<evidence type="ECO:0000313" key="1">
    <source>
        <dbReference type="EMBL" id="GED67944.1"/>
    </source>
</evidence>
<keyword evidence="2" id="KW-1185">Reference proteome</keyword>
<accession>A0ABQ0TKL6</accession>
<organism evidence="1 2">
    <name type="scientific">Brevibacillus reuszeri</name>
    <dbReference type="NCBI Taxonomy" id="54915"/>
    <lineage>
        <taxon>Bacteria</taxon>
        <taxon>Bacillati</taxon>
        <taxon>Bacillota</taxon>
        <taxon>Bacilli</taxon>
        <taxon>Bacillales</taxon>
        <taxon>Paenibacillaceae</taxon>
        <taxon>Brevibacillus</taxon>
    </lineage>
</organism>
<reference evidence="1 2" key="1">
    <citation type="submission" date="2019-06" db="EMBL/GenBank/DDBJ databases">
        <title>Whole genome shotgun sequence of Brevibacillus reuszeri NBRC 15719.</title>
        <authorList>
            <person name="Hosoyama A."/>
            <person name="Uohara A."/>
            <person name="Ohji S."/>
            <person name="Ichikawa N."/>
        </authorList>
    </citation>
    <scope>NUCLEOTIDE SEQUENCE [LARGE SCALE GENOMIC DNA]</scope>
    <source>
        <strain evidence="1 2">NBRC 15719</strain>
    </source>
</reference>
<evidence type="ECO:0000313" key="2">
    <source>
        <dbReference type="Proteomes" id="UP000319578"/>
    </source>
</evidence>
<dbReference type="EMBL" id="BJON01000006">
    <property type="protein sequence ID" value="GED67944.1"/>
    <property type="molecule type" value="Genomic_DNA"/>
</dbReference>
<dbReference type="Proteomes" id="UP000319578">
    <property type="component" value="Unassembled WGS sequence"/>
</dbReference>
<dbReference type="RefSeq" id="WP_162839498.1">
    <property type="nucleotide sequence ID" value="NZ_BJON01000006.1"/>
</dbReference>
<comment type="caution">
    <text evidence="1">The sequence shown here is derived from an EMBL/GenBank/DDBJ whole genome shotgun (WGS) entry which is preliminary data.</text>
</comment>
<gene>
    <name evidence="1" type="ORF">BRE01_16460</name>
</gene>
<proteinExistence type="predicted"/>
<evidence type="ECO:0008006" key="3">
    <source>
        <dbReference type="Google" id="ProtNLM"/>
    </source>
</evidence>